<protein>
    <submittedName>
        <fullName evidence="1">Transcriptional regulator, IclR family domain protein</fullName>
    </submittedName>
</protein>
<gene>
    <name evidence="1" type="ORF">L833_1893</name>
</gene>
<organism evidence="1 2">
    <name type="scientific">Mycobacteroides abscessus MAB_091912_2446</name>
    <dbReference type="NCBI Taxonomy" id="1335414"/>
    <lineage>
        <taxon>Bacteria</taxon>
        <taxon>Bacillati</taxon>
        <taxon>Actinomycetota</taxon>
        <taxon>Actinomycetes</taxon>
        <taxon>Mycobacteriales</taxon>
        <taxon>Mycobacteriaceae</taxon>
        <taxon>Mycobacteroides</taxon>
        <taxon>Mycobacteroides abscessus</taxon>
    </lineage>
</organism>
<dbReference type="EMBL" id="AYTF01000001">
    <property type="protein sequence ID" value="ESV64509.1"/>
    <property type="molecule type" value="Genomic_DNA"/>
</dbReference>
<dbReference type="Proteomes" id="UP000018502">
    <property type="component" value="Unassembled WGS sequence"/>
</dbReference>
<evidence type="ECO:0000313" key="1">
    <source>
        <dbReference type="EMBL" id="ESV64509.1"/>
    </source>
</evidence>
<evidence type="ECO:0000313" key="2">
    <source>
        <dbReference type="Proteomes" id="UP000018502"/>
    </source>
</evidence>
<proteinExistence type="predicted"/>
<name>A0A829M8J5_9MYCO</name>
<sequence>MCGGAGETRAFAQFREPAGRVAYGGQDLHRFVEDADAAMLSHVTILTFQILRRNQHGANDD</sequence>
<reference evidence="1 2" key="1">
    <citation type="journal article" date="2014" name="Emerg. Infect. Dis.">
        <title>High-level Relatedness among Mycobacterium abscessus subsp. massiliense Strains from Widely Separated Outbreaks.</title>
        <authorList>
            <person name="Tettelin H."/>
            <person name="Davidson R.M."/>
            <person name="Agrawal S."/>
            <person name="Aitken M.L."/>
            <person name="Shallom S."/>
            <person name="Hasan N.A."/>
            <person name="Strong M."/>
            <person name="Nogueira de Moura V.C."/>
            <person name="De Groote M.A."/>
            <person name="Duarte R.S."/>
            <person name="Hine E."/>
            <person name="Parankush S."/>
            <person name="Su Q."/>
            <person name="Daugherty S.C."/>
            <person name="Fraser C.M."/>
            <person name="Brown-Elliott B.A."/>
            <person name="Wallace R.J.Jr."/>
            <person name="Holland S.M."/>
            <person name="Sampaio E.P."/>
            <person name="Olivier K.N."/>
            <person name="Jackson M."/>
            <person name="Zelazny A.M."/>
        </authorList>
    </citation>
    <scope>NUCLEOTIDE SEQUENCE [LARGE SCALE GENOMIC DNA]</scope>
    <source>
        <strain evidence="1 2">MAB_091912_2446</strain>
    </source>
</reference>
<dbReference type="AlphaFoldDB" id="A0A829M8J5"/>
<accession>A0A829M8J5</accession>
<comment type="caution">
    <text evidence="1">The sequence shown here is derived from an EMBL/GenBank/DDBJ whole genome shotgun (WGS) entry which is preliminary data.</text>
</comment>